<proteinExistence type="predicted"/>
<evidence type="ECO:0000313" key="1">
    <source>
        <dbReference type="EMBL" id="MBF4163748.1"/>
    </source>
</evidence>
<name>A0A930YCQ4_9ACTN</name>
<gene>
    <name evidence="1" type="ORF">ISG29_18900</name>
</gene>
<comment type="caution">
    <text evidence="1">The sequence shown here is derived from an EMBL/GenBank/DDBJ whole genome shotgun (WGS) entry which is preliminary data.</text>
</comment>
<protein>
    <submittedName>
        <fullName evidence="1">Uncharacterized protein</fullName>
    </submittedName>
</protein>
<dbReference type="AlphaFoldDB" id="A0A930YCQ4"/>
<organism evidence="1 2">
    <name type="scientific">Nocardioides acrostichi</name>
    <dbReference type="NCBI Taxonomy" id="2784339"/>
    <lineage>
        <taxon>Bacteria</taxon>
        <taxon>Bacillati</taxon>
        <taxon>Actinomycetota</taxon>
        <taxon>Actinomycetes</taxon>
        <taxon>Propionibacteriales</taxon>
        <taxon>Nocardioidaceae</taxon>
        <taxon>Nocardioides</taxon>
    </lineage>
</organism>
<sequence length="234" mass="24192">MCRSAVTTVRLSDTCPAAVSERLDERREPKVKHMTHQPKMRNKQIATVRRGSRVLVGVVSLAMAATMCSLDTASAVSGPVPAAAPKAPAAGALSSGVLSSVASTDEQPAIDPVLVSERSSRFATTVLQADGSYQTTVSLTPVNYLDGSGEWAPIDTTMVEPGSASMQDKWAAKNAAADFTALVPNDAGERPVRVSADGSWVTLQLQGLDGAPQVADSTATYTGGQVGAAGEVSY</sequence>
<dbReference type="EMBL" id="JADIVZ010000014">
    <property type="protein sequence ID" value="MBF4163748.1"/>
    <property type="molecule type" value="Genomic_DNA"/>
</dbReference>
<accession>A0A930YCQ4</accession>
<evidence type="ECO:0000313" key="2">
    <source>
        <dbReference type="Proteomes" id="UP000656804"/>
    </source>
</evidence>
<dbReference type="RefSeq" id="WP_194505001.1">
    <property type="nucleotide sequence ID" value="NZ_JADIVZ010000014.1"/>
</dbReference>
<dbReference type="Proteomes" id="UP000656804">
    <property type="component" value="Unassembled WGS sequence"/>
</dbReference>
<reference evidence="1" key="1">
    <citation type="submission" date="2020-11" db="EMBL/GenBank/DDBJ databases">
        <title>Nocardioides sp. CBS4Y-1, whole genome shotgun sequence.</title>
        <authorList>
            <person name="Tuo L."/>
        </authorList>
    </citation>
    <scope>NUCLEOTIDE SEQUENCE</scope>
    <source>
        <strain evidence="1">CBS4Y-1</strain>
    </source>
</reference>
<keyword evidence="2" id="KW-1185">Reference proteome</keyword>
<feature type="non-terminal residue" evidence="1">
    <location>
        <position position="234"/>
    </location>
</feature>